<dbReference type="OrthoDB" id="3389160at2"/>
<dbReference type="GO" id="GO:0016747">
    <property type="term" value="F:acyltransferase activity, transferring groups other than amino-acyl groups"/>
    <property type="evidence" value="ECO:0007669"/>
    <property type="project" value="InterPro"/>
</dbReference>
<proteinExistence type="predicted"/>
<evidence type="ECO:0000259" key="3">
    <source>
        <dbReference type="PROSITE" id="PS51186"/>
    </source>
</evidence>
<evidence type="ECO:0000313" key="4">
    <source>
        <dbReference type="EMBL" id="EAS42048.1"/>
    </source>
</evidence>
<dbReference type="EMBL" id="AAPH01000026">
    <property type="protein sequence ID" value="EAS42048.1"/>
    <property type="molecule type" value="Genomic_DNA"/>
</dbReference>
<name>Q1Z0C4_9GAMM</name>
<dbReference type="AlphaFoldDB" id="Q1Z0C4"/>
<evidence type="ECO:0000313" key="5">
    <source>
        <dbReference type="Proteomes" id="UP000003789"/>
    </source>
</evidence>
<feature type="domain" description="N-acetyltransferase" evidence="3">
    <location>
        <begin position="15"/>
        <end position="168"/>
    </location>
</feature>
<dbReference type="SUPFAM" id="SSF55729">
    <property type="entry name" value="Acyl-CoA N-acyltransferases (Nat)"/>
    <property type="match status" value="1"/>
</dbReference>
<evidence type="ECO:0000256" key="1">
    <source>
        <dbReference type="ARBA" id="ARBA00022679"/>
    </source>
</evidence>
<reference evidence="4 5" key="1">
    <citation type="submission" date="2006-03" db="EMBL/GenBank/DDBJ databases">
        <authorList>
            <person name="Bartlett D.H."/>
            <person name="Valle G."/>
            <person name="Lauro F.M."/>
            <person name="Vezzi A."/>
            <person name="Simonato F."/>
            <person name="Eloe E."/>
            <person name="Vitulo N."/>
            <person name="Stratton T.K."/>
            <person name="D'angelo M."/>
            <person name="Ferriera S."/>
            <person name="Johnson J."/>
            <person name="Kravitz S."/>
            <person name="Beeson K."/>
            <person name="Sutton G."/>
            <person name="Rogers Y."/>
            <person name="Friedman R."/>
            <person name="Frazier M."/>
            <person name="Venter J.C."/>
        </authorList>
    </citation>
    <scope>NUCLEOTIDE SEQUENCE [LARGE SCALE GENOMIC DNA]</scope>
    <source>
        <strain evidence="4 5">3TCK</strain>
    </source>
</reference>
<dbReference type="RefSeq" id="WP_006230437.1">
    <property type="nucleotide sequence ID" value="NZ_CH724134.1"/>
</dbReference>
<dbReference type="Proteomes" id="UP000003789">
    <property type="component" value="Unassembled WGS sequence"/>
</dbReference>
<accession>Q1Z0C4</accession>
<gene>
    <name evidence="4" type="ORF">P3TCK_12074</name>
</gene>
<sequence>MDIIDVKTTNCIEKSLIELLTDGVEKGASIGFIAPLGEREALEYWQAVNLDIQDSSRKLFVAITEERVVGAVQLSITHKPNGLHRGEIEKLIVHSEFRGQGISKQLMLSMESTAKQIGRHLLVLDTRLGDIASNLYRKLDYIEAGQIPNFAKSSSGEFEATVYFYKQL</sequence>
<dbReference type="Gene3D" id="3.40.630.30">
    <property type="match status" value="1"/>
</dbReference>
<dbReference type="PANTHER" id="PTHR43877">
    <property type="entry name" value="AMINOALKYLPHOSPHONATE N-ACETYLTRANSFERASE-RELATED-RELATED"/>
    <property type="match status" value="1"/>
</dbReference>
<evidence type="ECO:0000256" key="2">
    <source>
        <dbReference type="ARBA" id="ARBA00023315"/>
    </source>
</evidence>
<dbReference type="InterPro" id="IPR000182">
    <property type="entry name" value="GNAT_dom"/>
</dbReference>
<dbReference type="HOGENOM" id="CLU_077728_1_1_6"/>
<dbReference type="CDD" id="cd04301">
    <property type="entry name" value="NAT_SF"/>
    <property type="match status" value="1"/>
</dbReference>
<dbReference type="Pfam" id="PF00583">
    <property type="entry name" value="Acetyltransf_1"/>
    <property type="match status" value="1"/>
</dbReference>
<protein>
    <submittedName>
        <fullName evidence="4">Acetyltransferase</fullName>
    </submittedName>
</protein>
<keyword evidence="1 4" id="KW-0808">Transferase</keyword>
<dbReference type="InterPro" id="IPR016181">
    <property type="entry name" value="Acyl_CoA_acyltransferase"/>
</dbReference>
<keyword evidence="2" id="KW-0012">Acyltransferase</keyword>
<organism evidence="4 5">
    <name type="scientific">Photobacterium profundum 3TCK</name>
    <dbReference type="NCBI Taxonomy" id="314280"/>
    <lineage>
        <taxon>Bacteria</taxon>
        <taxon>Pseudomonadati</taxon>
        <taxon>Pseudomonadota</taxon>
        <taxon>Gammaproteobacteria</taxon>
        <taxon>Vibrionales</taxon>
        <taxon>Vibrionaceae</taxon>
        <taxon>Photobacterium</taxon>
    </lineage>
</organism>
<dbReference type="PROSITE" id="PS51186">
    <property type="entry name" value="GNAT"/>
    <property type="match status" value="1"/>
</dbReference>
<comment type="caution">
    <text evidence="4">The sequence shown here is derived from an EMBL/GenBank/DDBJ whole genome shotgun (WGS) entry which is preliminary data.</text>
</comment>
<dbReference type="InterPro" id="IPR050832">
    <property type="entry name" value="Bact_Acetyltransf"/>
</dbReference>